<dbReference type="Proteomes" id="UP000621492">
    <property type="component" value="Unassembled WGS sequence"/>
</dbReference>
<proteinExistence type="predicted"/>
<gene>
    <name evidence="1" type="ORF">GCM10011409_31780</name>
</gene>
<dbReference type="PROSITE" id="PS51257">
    <property type="entry name" value="PROKAR_LIPOPROTEIN"/>
    <property type="match status" value="1"/>
</dbReference>
<accession>A0A9W5X6G8</accession>
<dbReference type="EMBL" id="BMJD01000030">
    <property type="protein sequence ID" value="GGB51857.1"/>
    <property type="molecule type" value="Genomic_DNA"/>
</dbReference>
<evidence type="ECO:0000313" key="1">
    <source>
        <dbReference type="EMBL" id="GGB51857.1"/>
    </source>
</evidence>
<name>A0A9W5X6G8_9BACI</name>
<sequence length="70" mass="7840">MGGSLEKFGLSMCITYVLVASCMGGSLEKRFISAIVIDCRILYGCVEDRKPTLAYAQTLFYIESYNAWIE</sequence>
<keyword evidence="2" id="KW-1185">Reference proteome</keyword>
<reference evidence="1" key="1">
    <citation type="journal article" date="2014" name="Int. J. Syst. Evol. Microbiol.">
        <title>Complete genome sequence of Corynebacterium casei LMG S-19264T (=DSM 44701T), isolated from a smear-ripened cheese.</title>
        <authorList>
            <consortium name="US DOE Joint Genome Institute (JGI-PGF)"/>
            <person name="Walter F."/>
            <person name="Albersmeier A."/>
            <person name="Kalinowski J."/>
            <person name="Ruckert C."/>
        </authorList>
    </citation>
    <scope>NUCLEOTIDE SEQUENCE</scope>
    <source>
        <strain evidence="1">CGMCC 1.15454</strain>
    </source>
</reference>
<organism evidence="1 2">
    <name type="scientific">Lentibacillus populi</name>
    <dbReference type="NCBI Taxonomy" id="1827502"/>
    <lineage>
        <taxon>Bacteria</taxon>
        <taxon>Bacillati</taxon>
        <taxon>Bacillota</taxon>
        <taxon>Bacilli</taxon>
        <taxon>Bacillales</taxon>
        <taxon>Bacillaceae</taxon>
        <taxon>Lentibacillus</taxon>
    </lineage>
</organism>
<evidence type="ECO:0000313" key="2">
    <source>
        <dbReference type="Proteomes" id="UP000621492"/>
    </source>
</evidence>
<protein>
    <submittedName>
        <fullName evidence="1">Uncharacterized protein</fullName>
    </submittedName>
</protein>
<comment type="caution">
    <text evidence="1">The sequence shown here is derived from an EMBL/GenBank/DDBJ whole genome shotgun (WGS) entry which is preliminary data.</text>
</comment>
<reference evidence="1" key="2">
    <citation type="submission" date="2020-09" db="EMBL/GenBank/DDBJ databases">
        <authorList>
            <person name="Sun Q."/>
            <person name="Zhou Y."/>
        </authorList>
    </citation>
    <scope>NUCLEOTIDE SEQUENCE</scope>
    <source>
        <strain evidence="1">CGMCC 1.15454</strain>
    </source>
</reference>
<dbReference type="AlphaFoldDB" id="A0A9W5X6G8"/>